<proteinExistence type="predicted"/>
<dbReference type="EMBL" id="UOFG01000226">
    <property type="protein sequence ID" value="VAW64315.1"/>
    <property type="molecule type" value="Genomic_DNA"/>
</dbReference>
<evidence type="ECO:0000313" key="1">
    <source>
        <dbReference type="EMBL" id="VAW64315.1"/>
    </source>
</evidence>
<gene>
    <name evidence="1" type="ORF">MNBD_GAMMA11-2449</name>
</gene>
<organism evidence="1">
    <name type="scientific">hydrothermal vent metagenome</name>
    <dbReference type="NCBI Taxonomy" id="652676"/>
    <lineage>
        <taxon>unclassified sequences</taxon>
        <taxon>metagenomes</taxon>
        <taxon>ecological metagenomes</taxon>
    </lineage>
</organism>
<accession>A0A3B0X7M0</accession>
<name>A0A3B0X7M0_9ZZZZ</name>
<sequence>MSVLPFLKQLFGISNGPFRENIAFEMDYSGTKVRFIVPPRSQVGGTYEIDTTDYNIYDPRHYFSAITNQKKVYRDDIDVPAFSTLATGWSLRESGFMKYDELASISFRPMICHIDRSGSLFNKSIMEQAIDERLTTRYGPENEDGQYKQYYECPVDWKIKTYNGMVVF</sequence>
<reference evidence="1" key="1">
    <citation type="submission" date="2018-06" db="EMBL/GenBank/DDBJ databases">
        <authorList>
            <person name="Zhirakovskaya E."/>
        </authorList>
    </citation>
    <scope>NUCLEOTIDE SEQUENCE</scope>
</reference>
<dbReference type="AlphaFoldDB" id="A0A3B0X7M0"/>
<protein>
    <submittedName>
        <fullName evidence="1">Uncharacterized protein</fullName>
    </submittedName>
</protein>